<dbReference type="AlphaFoldDB" id="A0A8J3JNN5"/>
<dbReference type="EMBL" id="BONF01000032">
    <property type="protein sequence ID" value="GIF83903.1"/>
    <property type="molecule type" value="Genomic_DNA"/>
</dbReference>
<feature type="compositionally biased region" description="Basic and acidic residues" evidence="1">
    <location>
        <begin position="1"/>
        <end position="10"/>
    </location>
</feature>
<comment type="caution">
    <text evidence="3">The sequence shown here is derived from an EMBL/GenBank/DDBJ whole genome shotgun (WGS) entry which is preliminary data.</text>
</comment>
<feature type="compositionally biased region" description="Low complexity" evidence="1">
    <location>
        <begin position="604"/>
        <end position="619"/>
    </location>
</feature>
<accession>A0A8J3JNN5</accession>
<feature type="compositionally biased region" description="Gly residues" evidence="1">
    <location>
        <begin position="382"/>
        <end position="392"/>
    </location>
</feature>
<feature type="transmembrane region" description="Helical" evidence="2">
    <location>
        <begin position="460"/>
        <end position="482"/>
    </location>
</feature>
<keyword evidence="2" id="KW-1133">Transmembrane helix</keyword>
<keyword evidence="2" id="KW-0472">Membrane</keyword>
<keyword evidence="2" id="KW-0812">Transmembrane</keyword>
<feature type="compositionally biased region" description="Basic and acidic residues" evidence="1">
    <location>
        <begin position="33"/>
        <end position="45"/>
    </location>
</feature>
<name>A0A8J3JNN5_9ACTN</name>
<dbReference type="Proteomes" id="UP000601223">
    <property type="component" value="Unassembled WGS sequence"/>
</dbReference>
<keyword evidence="4" id="KW-1185">Reference proteome</keyword>
<gene>
    <name evidence="3" type="ORF">Cba03nite_52520</name>
</gene>
<evidence type="ECO:0000256" key="2">
    <source>
        <dbReference type="SAM" id="Phobius"/>
    </source>
</evidence>
<feature type="compositionally biased region" description="Basic and acidic residues" evidence="1">
    <location>
        <begin position="194"/>
        <end position="235"/>
    </location>
</feature>
<feature type="region of interest" description="Disordered" evidence="1">
    <location>
        <begin position="595"/>
        <end position="626"/>
    </location>
</feature>
<proteinExistence type="predicted"/>
<feature type="compositionally biased region" description="Gly residues" evidence="1">
    <location>
        <begin position="355"/>
        <end position="373"/>
    </location>
</feature>
<feature type="compositionally biased region" description="Low complexity" evidence="1">
    <location>
        <begin position="245"/>
        <end position="254"/>
    </location>
</feature>
<evidence type="ECO:0000313" key="4">
    <source>
        <dbReference type="Proteomes" id="UP000601223"/>
    </source>
</evidence>
<sequence length="674" mass="70799">MSRADATDGRGRKKGRTGGEAEEVSQEETGWLDDLRSAKQSRDQFDDADFTDGGSSRWNKLSALNDDAKPARPGAARDAEPPARRRAADEPAGRRAAEEPPGRRAADEPAGRRRVDDEPTGGFRPDDTAGRRRAEEPPAGRRRADDEPTGGFRRDAADDTAGRRRAAEAPAGRRAAEEPAGRRRADDEPTGGFRPDDTAGRRRAAEEPAGRRRAEEPPAVRRDPREPEDPRRGRPEPPPVPVMEPPAGRGAVPPGRKPGGEPPVVRRRELDPPRGPGDVPRSGNAPGVDGMRGRGPAAPAGMPGSPAVRPPARPEAQRGGFPAAPAAPPNRGGVPIPPAGQPHGGPGPVPPGPNAGPGGLGPNAGPGGPGAGPLGPNAGPGLKPGGPAGPGAGPDARRAERPPGRPEPGREPIAVRPPDPNAVVPPPGERGGRAGLAGGIDAIRGARSEVRKQLREQQRLRMWTLIALVVLVVGALPFWFVLRAATRDPVLTTLDALNVPSWAVVSGKTQDNISGSRWCLMECRYRERSMESEREPKETAQAFQQALTSAGWVRWDVPSCALTSGGDGEYSCWRRDEFTLDLWVRPITTPECNPLLRNRPTVGPTEESAVEASPSPAEAGTADDKCKGSAVTIKVLNTVADERLQHTGEPGPGEGGTGDEEITPESPAPTPSAS</sequence>
<feature type="region of interest" description="Disordered" evidence="1">
    <location>
        <begin position="1"/>
        <end position="437"/>
    </location>
</feature>
<evidence type="ECO:0000313" key="3">
    <source>
        <dbReference type="EMBL" id="GIF83903.1"/>
    </source>
</evidence>
<feature type="compositionally biased region" description="Basic and acidic residues" evidence="1">
    <location>
        <begin position="124"/>
        <end position="167"/>
    </location>
</feature>
<organism evidence="3 4">
    <name type="scientific">Catellatospora bangladeshensis</name>
    <dbReference type="NCBI Taxonomy" id="310355"/>
    <lineage>
        <taxon>Bacteria</taxon>
        <taxon>Bacillati</taxon>
        <taxon>Actinomycetota</taxon>
        <taxon>Actinomycetes</taxon>
        <taxon>Micromonosporales</taxon>
        <taxon>Micromonosporaceae</taxon>
        <taxon>Catellatospora</taxon>
    </lineage>
</organism>
<dbReference type="RefSeq" id="WP_203751359.1">
    <property type="nucleotide sequence ID" value="NZ_BONF01000032.1"/>
</dbReference>
<feature type="compositionally biased region" description="Basic and acidic residues" evidence="1">
    <location>
        <begin position="174"/>
        <end position="187"/>
    </location>
</feature>
<feature type="compositionally biased region" description="Pro residues" evidence="1">
    <location>
        <begin position="335"/>
        <end position="354"/>
    </location>
</feature>
<feature type="compositionally biased region" description="Pro residues" evidence="1">
    <location>
        <begin position="415"/>
        <end position="428"/>
    </location>
</feature>
<reference evidence="3 4" key="1">
    <citation type="submission" date="2021-01" db="EMBL/GenBank/DDBJ databases">
        <title>Whole genome shotgun sequence of Catellatospora bangladeshensis NBRC 107357.</title>
        <authorList>
            <person name="Komaki H."/>
            <person name="Tamura T."/>
        </authorList>
    </citation>
    <scope>NUCLEOTIDE SEQUENCE [LARGE SCALE GENOMIC DNA]</scope>
    <source>
        <strain evidence="3 4">NBRC 107357</strain>
    </source>
</reference>
<feature type="compositionally biased region" description="Basic and acidic residues" evidence="1">
    <location>
        <begin position="395"/>
        <end position="410"/>
    </location>
</feature>
<feature type="region of interest" description="Disordered" evidence="1">
    <location>
        <begin position="638"/>
        <end position="674"/>
    </location>
</feature>
<evidence type="ECO:0000256" key="1">
    <source>
        <dbReference type="SAM" id="MobiDB-lite"/>
    </source>
</evidence>
<feature type="compositionally biased region" description="Basic and acidic residues" evidence="1">
    <location>
        <begin position="66"/>
        <end position="117"/>
    </location>
</feature>
<protein>
    <submittedName>
        <fullName evidence="3">Uncharacterized protein</fullName>
    </submittedName>
</protein>
<feature type="compositionally biased region" description="Low complexity" evidence="1">
    <location>
        <begin position="294"/>
        <end position="307"/>
    </location>
</feature>